<accession>A0A250X3V2</accession>
<dbReference type="AlphaFoldDB" id="A0A250X3V2"/>
<dbReference type="EMBL" id="BEGY01000027">
    <property type="protein sequence ID" value="GAX77741.1"/>
    <property type="molecule type" value="Genomic_DNA"/>
</dbReference>
<evidence type="ECO:0000256" key="1">
    <source>
        <dbReference type="SAM" id="Coils"/>
    </source>
</evidence>
<keyword evidence="4" id="KW-1185">Reference proteome</keyword>
<evidence type="ECO:0000313" key="3">
    <source>
        <dbReference type="EMBL" id="GAX77741.1"/>
    </source>
</evidence>
<organism evidence="3 4">
    <name type="scientific">Chlamydomonas eustigma</name>
    <dbReference type="NCBI Taxonomy" id="1157962"/>
    <lineage>
        <taxon>Eukaryota</taxon>
        <taxon>Viridiplantae</taxon>
        <taxon>Chlorophyta</taxon>
        <taxon>core chlorophytes</taxon>
        <taxon>Chlorophyceae</taxon>
        <taxon>CS clade</taxon>
        <taxon>Chlamydomonadales</taxon>
        <taxon>Chlamydomonadaceae</taxon>
        <taxon>Chlamydomonas</taxon>
    </lineage>
</organism>
<proteinExistence type="predicted"/>
<feature type="compositionally biased region" description="Polar residues" evidence="2">
    <location>
        <begin position="192"/>
        <end position="209"/>
    </location>
</feature>
<dbReference type="OrthoDB" id="536928at2759"/>
<sequence length="356" mass="39697">MISRNSQNLTSHSRRINKQYASLVQVFRTYADNNVLQKLSIAVTGIVVQRRNHRNTCLHCKTAGPSSSTGFSASSGSDLEKAKEELRDLERERDVAVYEAESSARIAMKLTEMITLLENLALQKVKEGNELSAKEILIEKSATNEALSQNSAKAQKYYALAAKLAEKIGEKQRSVLVLLKNSGLASHPISPYPSSVAASKGSTSLGSSEHFSDDLRSRRLNEAPASRKAEYESSTGFGVPSWQTSLEDAKIRIRDAENASRQLSQSANLSAQESIEAARERIRQRSSHESLLQAAQSRLKRDADNSIQAAQERLRQQDQEVLAYVGRIMARYRNGENVTEDELEFAFQQMEKRFRS</sequence>
<dbReference type="Proteomes" id="UP000232323">
    <property type="component" value="Unassembled WGS sequence"/>
</dbReference>
<name>A0A250X3V2_9CHLO</name>
<keyword evidence="1" id="KW-0175">Coiled coil</keyword>
<feature type="compositionally biased region" description="Basic and acidic residues" evidence="2">
    <location>
        <begin position="210"/>
        <end position="231"/>
    </location>
</feature>
<evidence type="ECO:0000313" key="4">
    <source>
        <dbReference type="Proteomes" id="UP000232323"/>
    </source>
</evidence>
<reference evidence="3 4" key="1">
    <citation type="submission" date="2017-08" db="EMBL/GenBank/DDBJ databases">
        <title>Acidophilic green algal genome provides insights into adaptation to an acidic environment.</title>
        <authorList>
            <person name="Hirooka S."/>
            <person name="Hirose Y."/>
            <person name="Kanesaki Y."/>
            <person name="Higuchi S."/>
            <person name="Fujiwara T."/>
            <person name="Onuma R."/>
            <person name="Era A."/>
            <person name="Ohbayashi R."/>
            <person name="Uzuka A."/>
            <person name="Nozaki H."/>
            <person name="Yoshikawa H."/>
            <person name="Miyagishima S.Y."/>
        </authorList>
    </citation>
    <scope>NUCLEOTIDE SEQUENCE [LARGE SCALE GENOMIC DNA]</scope>
    <source>
        <strain evidence="3 4">NIES-2499</strain>
    </source>
</reference>
<evidence type="ECO:0000256" key="2">
    <source>
        <dbReference type="SAM" id="MobiDB-lite"/>
    </source>
</evidence>
<gene>
    <name evidence="3" type="ORF">CEUSTIGMA_g5184.t1</name>
</gene>
<feature type="region of interest" description="Disordered" evidence="2">
    <location>
        <begin position="190"/>
        <end position="237"/>
    </location>
</feature>
<protein>
    <submittedName>
        <fullName evidence="3">Uncharacterized protein</fullName>
    </submittedName>
</protein>
<feature type="coiled-coil region" evidence="1">
    <location>
        <begin position="72"/>
        <end position="99"/>
    </location>
</feature>
<comment type="caution">
    <text evidence="3">The sequence shown here is derived from an EMBL/GenBank/DDBJ whole genome shotgun (WGS) entry which is preliminary data.</text>
</comment>